<evidence type="ECO:0000256" key="1">
    <source>
        <dbReference type="SAM" id="Phobius"/>
    </source>
</evidence>
<dbReference type="EMBL" id="MT418680">
    <property type="protein sequence ID" value="QKF94810.1"/>
    <property type="molecule type" value="Genomic_DNA"/>
</dbReference>
<name>A0A7D3UU24_9VIRU</name>
<evidence type="ECO:0000313" key="3">
    <source>
        <dbReference type="Proteomes" id="UP001162001"/>
    </source>
</evidence>
<gene>
    <name evidence="2" type="ORF">Fadolivirus_1_1352</name>
</gene>
<sequence length="173" mass="17925">MRCATNIIILIGLLAIQVFADPEPTGGASCVEDYDCGGLDAGSCLYNSTLNETVCVCPDDLANPNCTYQRIDRNLAGGLQFLCFAGIGGVGNFVLGRTGEAVGQLILMFAYIFGICAICFVFCCDGELGGMIGGIVGCVLCSAVLAGFIWCIVDGALILQGKIDDGNGYSTFG</sequence>
<protein>
    <recommendedName>
        <fullName evidence="4">TM2 domain-containing protein</fullName>
    </recommendedName>
</protein>
<keyword evidence="1" id="KW-0472">Membrane</keyword>
<feature type="transmembrane region" description="Helical" evidence="1">
    <location>
        <begin position="102"/>
        <end position="123"/>
    </location>
</feature>
<evidence type="ECO:0000313" key="2">
    <source>
        <dbReference type="EMBL" id="QKF94810.1"/>
    </source>
</evidence>
<reference evidence="2 3" key="1">
    <citation type="submission" date="2020-04" db="EMBL/GenBank/DDBJ databases">
        <title>Advantages and limits of metagenomic assembly and binning of a giant virus.</title>
        <authorList>
            <person name="Schulz F."/>
            <person name="Andreani J."/>
            <person name="Francis R."/>
            <person name="Boudjemaa H."/>
            <person name="Bou Khalil J.Y."/>
            <person name="Lee J."/>
            <person name="La Scola B."/>
            <person name="Woyke T."/>
        </authorList>
    </citation>
    <scope>NUCLEOTIDE SEQUENCE [LARGE SCALE GENOMIC DNA]</scope>
    <source>
        <strain evidence="2 3">FV1/VV64</strain>
    </source>
</reference>
<keyword evidence="1" id="KW-0812">Transmembrane</keyword>
<keyword evidence="1" id="KW-1133">Transmembrane helix</keyword>
<dbReference type="Proteomes" id="UP001162001">
    <property type="component" value="Segment"/>
</dbReference>
<keyword evidence="3" id="KW-1185">Reference proteome</keyword>
<feature type="transmembrane region" description="Helical" evidence="1">
    <location>
        <begin position="129"/>
        <end position="153"/>
    </location>
</feature>
<evidence type="ECO:0008006" key="4">
    <source>
        <dbReference type="Google" id="ProtNLM"/>
    </source>
</evidence>
<organism evidence="2 3">
    <name type="scientific">Fadolivirus FV1/VV64</name>
    <dbReference type="NCBI Taxonomy" id="3070911"/>
    <lineage>
        <taxon>Viruses</taxon>
        <taxon>Varidnaviria</taxon>
        <taxon>Bamfordvirae</taxon>
        <taxon>Nucleocytoviricota</taxon>
        <taxon>Megaviricetes</taxon>
        <taxon>Imitervirales</taxon>
        <taxon>Mimiviridae</taxon>
        <taxon>Klosneuvirinae</taxon>
        <taxon>Fadolivirus</taxon>
        <taxon>Fadolivirus algeromassiliense</taxon>
    </lineage>
</organism>
<feature type="transmembrane region" description="Helical" evidence="1">
    <location>
        <begin position="75"/>
        <end position="95"/>
    </location>
</feature>
<proteinExistence type="predicted"/>
<accession>A0A7D3UU24</accession>